<dbReference type="PANTHER" id="PTHR38433">
    <property type="match status" value="1"/>
</dbReference>
<dbReference type="AlphaFoldDB" id="A0A8J3AS39"/>
<evidence type="ECO:0000313" key="2">
    <source>
        <dbReference type="Proteomes" id="UP000626244"/>
    </source>
</evidence>
<proteinExistence type="predicted"/>
<organism evidence="1 2">
    <name type="scientific">Gottfriedia solisilvae</name>
    <dbReference type="NCBI Taxonomy" id="1516104"/>
    <lineage>
        <taxon>Bacteria</taxon>
        <taxon>Bacillati</taxon>
        <taxon>Bacillota</taxon>
        <taxon>Bacilli</taxon>
        <taxon>Bacillales</taxon>
        <taxon>Bacillaceae</taxon>
        <taxon>Gottfriedia</taxon>
    </lineage>
</organism>
<dbReference type="PANTHER" id="PTHR38433:SF1">
    <property type="entry name" value="DUF1641 DOMAIN-CONTAINING PROTEIN"/>
    <property type="match status" value="1"/>
</dbReference>
<protein>
    <recommendedName>
        <fullName evidence="3">DUF1641 domain-containing protein</fullName>
    </recommendedName>
</protein>
<dbReference type="OrthoDB" id="147801at2"/>
<dbReference type="RefSeq" id="WP_088003256.1">
    <property type="nucleotide sequence ID" value="NZ_BMHB01000004.1"/>
</dbReference>
<accession>A0A8J3AS39</accession>
<evidence type="ECO:0008006" key="3">
    <source>
        <dbReference type="Google" id="ProtNLM"/>
    </source>
</evidence>
<dbReference type="Pfam" id="PF07849">
    <property type="entry name" value="DUF1641"/>
    <property type="match status" value="1"/>
</dbReference>
<reference evidence="2" key="1">
    <citation type="journal article" date="2019" name="Int. J. Syst. Evol. Microbiol.">
        <title>The Global Catalogue of Microorganisms (GCM) 10K type strain sequencing project: providing services to taxonomists for standard genome sequencing and annotation.</title>
        <authorList>
            <consortium name="The Broad Institute Genomics Platform"/>
            <consortium name="The Broad Institute Genome Sequencing Center for Infectious Disease"/>
            <person name="Wu L."/>
            <person name="Ma J."/>
        </authorList>
    </citation>
    <scope>NUCLEOTIDE SEQUENCE [LARGE SCALE GENOMIC DNA]</scope>
    <source>
        <strain evidence="2">CGMCC 1.14993</strain>
    </source>
</reference>
<dbReference type="EMBL" id="BMHB01000004">
    <property type="protein sequence ID" value="GGI17799.1"/>
    <property type="molecule type" value="Genomic_DNA"/>
</dbReference>
<evidence type="ECO:0000313" key="1">
    <source>
        <dbReference type="EMBL" id="GGI17799.1"/>
    </source>
</evidence>
<gene>
    <name evidence="1" type="ORF">GCM10007380_39740</name>
</gene>
<comment type="caution">
    <text evidence="1">The sequence shown here is derived from an EMBL/GenBank/DDBJ whole genome shotgun (WGS) entry which is preliminary data.</text>
</comment>
<sequence>MAQPISTIQKNIPTKEEQNEQKLKDLKLLLTDNEEALNQIFNLISDLNDIGVLEAANSMLQAKEKIAKIALGQVTREPVTNLINNLMGAAGALTSIDPELTKKLLNSVTIGMDEGSKHLEKDEKVGVLDLVKVLKDPDINRAIGFGLHFLKGMGKGLKEE</sequence>
<keyword evidence="2" id="KW-1185">Reference proteome</keyword>
<name>A0A8J3AS39_9BACI</name>
<dbReference type="InterPro" id="IPR012440">
    <property type="entry name" value="DUF1641"/>
</dbReference>
<dbReference type="Proteomes" id="UP000626244">
    <property type="component" value="Unassembled WGS sequence"/>
</dbReference>